<gene>
    <name evidence="1" type="ORF">GPM918_LOCUS7292</name>
    <name evidence="2" type="ORF">SRO942_LOCUS7292</name>
</gene>
<evidence type="ECO:0000313" key="3">
    <source>
        <dbReference type="Proteomes" id="UP000663829"/>
    </source>
</evidence>
<accession>A0A813Y0D5</accession>
<proteinExistence type="predicted"/>
<sequence length="124" mass="13372">MSVHVVLYFDSVQSASVLVSRVHDRAELSLLKRALSIQRRDNFGCDALIDSCGENGACCDTHDICYGMNGCTQSSWWSPFASFTCNECNMNAIGCIAQSSPGPSSCCADGTCGIPRPLRAKVKR</sequence>
<evidence type="ECO:0000313" key="2">
    <source>
        <dbReference type="EMBL" id="CAF3661800.1"/>
    </source>
</evidence>
<keyword evidence="3" id="KW-1185">Reference proteome</keyword>
<dbReference type="EMBL" id="CAJOBC010001182">
    <property type="protein sequence ID" value="CAF3661800.1"/>
    <property type="molecule type" value="Genomic_DNA"/>
</dbReference>
<evidence type="ECO:0000313" key="1">
    <source>
        <dbReference type="EMBL" id="CAF0874828.1"/>
    </source>
</evidence>
<reference evidence="1" key="1">
    <citation type="submission" date="2021-02" db="EMBL/GenBank/DDBJ databases">
        <authorList>
            <person name="Nowell W R."/>
        </authorList>
    </citation>
    <scope>NUCLEOTIDE SEQUENCE</scope>
</reference>
<dbReference type="EMBL" id="CAJNOQ010001182">
    <property type="protein sequence ID" value="CAF0874828.1"/>
    <property type="molecule type" value="Genomic_DNA"/>
</dbReference>
<dbReference type="Proteomes" id="UP000663829">
    <property type="component" value="Unassembled WGS sequence"/>
</dbReference>
<protein>
    <submittedName>
        <fullName evidence="1">Uncharacterized protein</fullName>
    </submittedName>
</protein>
<comment type="caution">
    <text evidence="1">The sequence shown here is derived from an EMBL/GenBank/DDBJ whole genome shotgun (WGS) entry which is preliminary data.</text>
</comment>
<organism evidence="1 3">
    <name type="scientific">Didymodactylos carnosus</name>
    <dbReference type="NCBI Taxonomy" id="1234261"/>
    <lineage>
        <taxon>Eukaryota</taxon>
        <taxon>Metazoa</taxon>
        <taxon>Spiralia</taxon>
        <taxon>Gnathifera</taxon>
        <taxon>Rotifera</taxon>
        <taxon>Eurotatoria</taxon>
        <taxon>Bdelloidea</taxon>
        <taxon>Philodinida</taxon>
        <taxon>Philodinidae</taxon>
        <taxon>Didymodactylos</taxon>
    </lineage>
</organism>
<dbReference type="OrthoDB" id="9969907at2759"/>
<dbReference type="AlphaFoldDB" id="A0A813Y0D5"/>
<dbReference type="Proteomes" id="UP000681722">
    <property type="component" value="Unassembled WGS sequence"/>
</dbReference>
<name>A0A813Y0D5_9BILA</name>